<dbReference type="PROSITE" id="PS51257">
    <property type="entry name" value="PROKAR_LIPOPROTEIN"/>
    <property type="match status" value="1"/>
</dbReference>
<proteinExistence type="predicted"/>
<keyword evidence="2" id="KW-1185">Reference proteome</keyword>
<name>A0A934JRF9_9GAMM</name>
<dbReference type="EMBL" id="JAEMNX010000017">
    <property type="protein sequence ID" value="MBJ7538694.1"/>
    <property type="molecule type" value="Genomic_DNA"/>
</dbReference>
<dbReference type="InterPro" id="IPR021675">
    <property type="entry name" value="DUF3261"/>
</dbReference>
<evidence type="ECO:0000313" key="2">
    <source>
        <dbReference type="Proteomes" id="UP000628710"/>
    </source>
</evidence>
<comment type="caution">
    <text evidence="1">The sequence shown here is derived from an EMBL/GenBank/DDBJ whole genome shotgun (WGS) entry which is preliminary data.</text>
</comment>
<sequence length="184" mass="20870">MSRLIQVVLISISVALTGCSLFTPIEQTVPNLVLLAPVAGTPTQVLKQGVTFKKHEQEKQFIAITRFTEQQTKLVALLPTGQSFLYLEYDGQNFKEKNEAGIELPSKDILAMIQFTLWPEGKVKESYPSNLGWRVEISPNLRSLYYKAQLRLKVELNGDKTNITNYADDYQVNIDTFEKEELAQ</sequence>
<gene>
    <name evidence="1" type="ORF">I8J31_13490</name>
</gene>
<dbReference type="RefSeq" id="WP_199469102.1">
    <property type="nucleotide sequence ID" value="NZ_JAEMNX010000017.1"/>
</dbReference>
<dbReference type="Proteomes" id="UP000628710">
    <property type="component" value="Unassembled WGS sequence"/>
</dbReference>
<accession>A0A934JRF9</accession>
<evidence type="ECO:0000313" key="1">
    <source>
        <dbReference type="EMBL" id="MBJ7538694.1"/>
    </source>
</evidence>
<dbReference type="Pfam" id="PF11659">
    <property type="entry name" value="DUF3261"/>
    <property type="match status" value="1"/>
</dbReference>
<protein>
    <submittedName>
        <fullName evidence="1">DUF3261 domain-containing protein</fullName>
    </submittedName>
</protein>
<organism evidence="1 2">
    <name type="scientific">Marinomonas transparens</name>
    <dbReference type="NCBI Taxonomy" id="2795388"/>
    <lineage>
        <taxon>Bacteria</taxon>
        <taxon>Pseudomonadati</taxon>
        <taxon>Pseudomonadota</taxon>
        <taxon>Gammaproteobacteria</taxon>
        <taxon>Oceanospirillales</taxon>
        <taxon>Oceanospirillaceae</taxon>
        <taxon>Marinomonas</taxon>
    </lineage>
</organism>
<dbReference type="AlphaFoldDB" id="A0A934JRF9"/>
<reference evidence="1" key="1">
    <citation type="submission" date="2020-12" db="EMBL/GenBank/DDBJ databases">
        <title>Marinomonas arctica sp. nov., a psychrotolerant bacterium isolated from the Arctic.</title>
        <authorList>
            <person name="Zhang Y."/>
        </authorList>
    </citation>
    <scope>NUCLEOTIDE SEQUENCE</scope>
    <source>
        <strain evidence="1">C1424</strain>
    </source>
</reference>